<dbReference type="GO" id="GO:0016757">
    <property type="term" value="F:glycosyltransferase activity"/>
    <property type="evidence" value="ECO:0007669"/>
    <property type="project" value="UniProtKB-KW"/>
</dbReference>
<dbReference type="AlphaFoldDB" id="A0A1B2DQP4"/>
<protein>
    <recommendedName>
        <fullName evidence="4">Glycosyltransferase subfamily 4-like N-terminal domain-containing protein</fullName>
    </recommendedName>
</protein>
<evidence type="ECO:0000313" key="3">
    <source>
        <dbReference type="EMBL" id="ANY70019.1"/>
    </source>
</evidence>
<organism evidence="3">
    <name type="scientific">Paenibacillus sp. BIHB 4019</name>
    <dbReference type="NCBI Taxonomy" id="1870819"/>
    <lineage>
        <taxon>Bacteria</taxon>
        <taxon>Bacillati</taxon>
        <taxon>Bacillota</taxon>
        <taxon>Bacilli</taxon>
        <taxon>Bacillales</taxon>
        <taxon>Paenibacillaceae</taxon>
        <taxon>Paenibacillus</taxon>
    </lineage>
</organism>
<evidence type="ECO:0008006" key="4">
    <source>
        <dbReference type="Google" id="ProtNLM"/>
    </source>
</evidence>
<accession>A0A1B2DQP4</accession>
<gene>
    <name evidence="3" type="ORF">BBD42_28590</name>
</gene>
<dbReference type="SUPFAM" id="SSF53756">
    <property type="entry name" value="UDP-Glycosyltransferase/glycogen phosphorylase"/>
    <property type="match status" value="1"/>
</dbReference>
<dbReference type="CDD" id="cd03801">
    <property type="entry name" value="GT4_PimA-like"/>
    <property type="match status" value="1"/>
</dbReference>
<dbReference type="PANTHER" id="PTHR12526">
    <property type="entry name" value="GLYCOSYLTRANSFERASE"/>
    <property type="match status" value="1"/>
</dbReference>
<dbReference type="PANTHER" id="PTHR12526:SF510">
    <property type="entry name" value="D-INOSITOL 3-PHOSPHATE GLYCOSYLTRANSFERASE"/>
    <property type="match status" value="1"/>
</dbReference>
<dbReference type="RefSeq" id="WP_099520968.1">
    <property type="nucleotide sequence ID" value="NZ_CP016808.1"/>
</dbReference>
<name>A0A1B2DQP4_9BACL</name>
<proteinExistence type="predicted"/>
<dbReference type="Gene3D" id="3.40.50.2000">
    <property type="entry name" value="Glycogen Phosphorylase B"/>
    <property type="match status" value="2"/>
</dbReference>
<reference evidence="3" key="1">
    <citation type="submission" date="2016-08" db="EMBL/GenBank/DDBJ databases">
        <title>Complete Genome Seqeunce of Paenibacillus sp. BIHB 4019 from tea rhizoplane.</title>
        <authorList>
            <person name="Thakur R."/>
            <person name="Swarnkar M.K."/>
            <person name="Gulati A."/>
        </authorList>
    </citation>
    <scope>NUCLEOTIDE SEQUENCE [LARGE SCALE GENOMIC DNA]</scope>
    <source>
        <strain evidence="3">BIHB4019</strain>
    </source>
</reference>
<sequence length="443" mass="49332">MKLLLAQNASYYPALGGANKSNRTLMEALSRLGHDCRVVSTALVNSASEQDQRGVDELEVIASSPEVSVFNLKGVAIHAVKVRAAMDSARLRDYLIRQMNEFAPDRILISTEDVGHLLLEAAVNYAASRVVYLARTTLYLPFGPDCFLEGPDKTELLRKAAAIVVVGDYLKDYMWQWAKLKAEVLPISLFGDGPFPDFGNFDKGYIAMVNPCAYKGISIFLELARAFPNDAFAAIPTWGTTSDDMKALMELKNVRIFDPVDDMNKLFCQTRVMLVPSLWAEAKSRTIVEAMLRGIPVLASDVGGNPEAKLGVEYVLPVNPIKGYKQAVDERSLPVSDIPKQHIQPWQEALERLLHEREHYEDISRRSREAALDYIENRGGSRQVEAYLLNLQVGAENTQQPELVPAFKENAVAQMTDKLTPAQKALLALRLNKKNQSRGNDHE</sequence>
<evidence type="ECO:0000256" key="2">
    <source>
        <dbReference type="ARBA" id="ARBA00022679"/>
    </source>
</evidence>
<dbReference type="EMBL" id="CP016808">
    <property type="protein sequence ID" value="ANY70019.1"/>
    <property type="molecule type" value="Genomic_DNA"/>
</dbReference>
<keyword evidence="2" id="KW-0808">Transferase</keyword>
<dbReference type="Pfam" id="PF13692">
    <property type="entry name" value="Glyco_trans_1_4"/>
    <property type="match status" value="1"/>
</dbReference>
<keyword evidence="1" id="KW-0328">Glycosyltransferase</keyword>
<evidence type="ECO:0000256" key="1">
    <source>
        <dbReference type="ARBA" id="ARBA00022676"/>
    </source>
</evidence>